<dbReference type="Proteomes" id="UP001153331">
    <property type="component" value="Unassembled WGS sequence"/>
</dbReference>
<keyword evidence="2" id="KW-1185">Reference proteome</keyword>
<sequence>MDDEAASQQLMSEARATTHSADYEGPAIPLNLNGISEKTTSRNPKSGKRKAKKPRNMQVPPSQTSHHDSPRSYSREDLQAFISASPMKTRSSVPSTQVEVPDTQTETQTNGAPSSTPLNTSHATSPNASKRRSKRSKKNVQSEADLNNGNTIPATPYEEVAEEDVSSPEATQGQVSQGRRKEDKSQTSVNGVSLESEEISETPASTHEPATETAAEAVDQQDGVLEANEEALTPRSLLGKLNAERLQNSQSAGEASSPTKTPHNAPKDLHADEDLPDAAVTPITTPTSGATQNAKKRKRVKKGKAVAESPLLDWEAPVRNLGETSPQPFAFEDIDSDDAGASSHRKKPTKDKKVTRHSIGGSARRNRTSRADPDKTYERAHDDDDDRTAADRALEKTHELGHPPEKRTSGEYTADEKELLRRAIRDYQERNSLDTADLVEIIQWARHRKAEMGSNTTEQTGAQFKKDCDAFWEDINNAGLLRKRRDLRRHIRITYHTCQRGRWSQDEDAQLQELVNLHPGQWKLIATQLNRLELDAYNRWKDYVRHGENRNTKRWSQDEEANLLRVLSVVCQRVEDLRAERGEPPLDDYHDIINWHEVCREMGDTRSRLQCQSKWKIMRARMPPATLDVEIKPRTAQPSNEAPPDHEGAKKETQKKRRKSKVKKDDQPAATEVEMKPPGPDDMLWGDKLDLVAELIQQATANESESNDQIIWQDVAEAMDQKWSVRTLQTAFKRLCEQILDPEAEEDLMTRLGALLHFIKENHLVDAEDRYQPAQELDVNTEDQSQTKSIKKRKRVSSATSGQDSAKKRSRTTTGAAKPFKSKELITDSDNAESEPEL</sequence>
<accession>A0ACC2I2W2</accession>
<reference evidence="1" key="1">
    <citation type="submission" date="2022-11" db="EMBL/GenBank/DDBJ databases">
        <title>Genome Sequence of Boeremia exigua.</title>
        <authorList>
            <person name="Buettner E."/>
        </authorList>
    </citation>
    <scope>NUCLEOTIDE SEQUENCE</scope>
    <source>
        <strain evidence="1">CU02</strain>
    </source>
</reference>
<protein>
    <submittedName>
        <fullName evidence="1">Uncharacterized protein</fullName>
    </submittedName>
</protein>
<gene>
    <name evidence="1" type="ORF">OPT61_g7424</name>
</gene>
<evidence type="ECO:0000313" key="1">
    <source>
        <dbReference type="EMBL" id="KAJ8109490.1"/>
    </source>
</evidence>
<evidence type="ECO:0000313" key="2">
    <source>
        <dbReference type="Proteomes" id="UP001153331"/>
    </source>
</evidence>
<name>A0ACC2I2W2_9PLEO</name>
<comment type="caution">
    <text evidence="1">The sequence shown here is derived from an EMBL/GenBank/DDBJ whole genome shotgun (WGS) entry which is preliminary data.</text>
</comment>
<organism evidence="1 2">
    <name type="scientific">Boeremia exigua</name>
    <dbReference type="NCBI Taxonomy" id="749465"/>
    <lineage>
        <taxon>Eukaryota</taxon>
        <taxon>Fungi</taxon>
        <taxon>Dikarya</taxon>
        <taxon>Ascomycota</taxon>
        <taxon>Pezizomycotina</taxon>
        <taxon>Dothideomycetes</taxon>
        <taxon>Pleosporomycetidae</taxon>
        <taxon>Pleosporales</taxon>
        <taxon>Pleosporineae</taxon>
        <taxon>Didymellaceae</taxon>
        <taxon>Boeremia</taxon>
    </lineage>
</organism>
<dbReference type="EMBL" id="JAPHNI010000608">
    <property type="protein sequence ID" value="KAJ8109490.1"/>
    <property type="molecule type" value="Genomic_DNA"/>
</dbReference>
<proteinExistence type="predicted"/>